<evidence type="ECO:0000256" key="5">
    <source>
        <dbReference type="SAM" id="SignalP"/>
    </source>
</evidence>
<keyword evidence="3 4" id="KW-0446">Lipid-binding</keyword>
<feature type="chain" id="PRO_5044746221" description="Non-specific lipid-transfer protein" evidence="5">
    <location>
        <begin position="26"/>
        <end position="121"/>
    </location>
</feature>
<sequence length="121" mass="12402">MAMGLRVVVAAAAVMLVMLVMLVVGRFDADAVVTSCGQVVRDLLPCVGYLKNGGLVSGSCCGGVRKLKADAKTTADRQRACRCLKGASAGIKVGNAQSLPGKCGVSIPYKISPSIDCSKVK</sequence>
<evidence type="ECO:0000259" key="6">
    <source>
        <dbReference type="SMART" id="SM00499"/>
    </source>
</evidence>
<dbReference type="Gene3D" id="1.10.110.10">
    <property type="entry name" value="Plant lipid-transfer and hydrophobic proteins"/>
    <property type="match status" value="1"/>
</dbReference>
<dbReference type="EMBL" id="JBJUIK010000002">
    <property type="protein sequence ID" value="KAL3536611.1"/>
    <property type="molecule type" value="Genomic_DNA"/>
</dbReference>
<name>A0ABD3AZJ6_9GENT</name>
<feature type="domain" description="Bifunctional inhibitor/plant lipid transfer protein/seed storage helical" evidence="6">
    <location>
        <begin position="36"/>
        <end position="117"/>
    </location>
</feature>
<dbReference type="PROSITE" id="PS00597">
    <property type="entry name" value="PLANT_LTP"/>
    <property type="match status" value="1"/>
</dbReference>
<dbReference type="InterPro" id="IPR000528">
    <property type="entry name" value="Plant_nsLTP"/>
</dbReference>
<proteinExistence type="inferred from homology"/>
<dbReference type="InterPro" id="IPR036312">
    <property type="entry name" value="Bifun_inhib/LTP/seed_sf"/>
</dbReference>
<comment type="similarity">
    <text evidence="1 4">Belongs to the plant LTP family.</text>
</comment>
<evidence type="ECO:0000256" key="2">
    <source>
        <dbReference type="ARBA" id="ARBA00022448"/>
    </source>
</evidence>
<dbReference type="SMART" id="SM00499">
    <property type="entry name" value="AAI"/>
    <property type="match status" value="1"/>
</dbReference>
<comment type="function">
    <text evidence="4">Plant non-specific lipid-transfer proteins transfer phospholipids as well as galactolipids across membranes. May play a role in wax or cutin deposition in the cell walls of expanding epidermal cells and certain secretory tissues.</text>
</comment>
<dbReference type="GO" id="GO:0008289">
    <property type="term" value="F:lipid binding"/>
    <property type="evidence" value="ECO:0007669"/>
    <property type="project" value="UniProtKB-KW"/>
</dbReference>
<gene>
    <name evidence="7" type="ORF">ACH5RR_005072</name>
</gene>
<keyword evidence="8" id="KW-1185">Reference proteome</keyword>
<accession>A0ABD3AZJ6</accession>
<dbReference type="CDD" id="cd01960">
    <property type="entry name" value="nsLTP1"/>
    <property type="match status" value="1"/>
</dbReference>
<dbReference type="InterPro" id="IPR016140">
    <property type="entry name" value="Bifunc_inhib/LTP/seed_store"/>
</dbReference>
<dbReference type="SUPFAM" id="SSF47699">
    <property type="entry name" value="Bifunctional inhibitor/lipid-transfer protein/seed storage 2S albumin"/>
    <property type="match status" value="1"/>
</dbReference>
<comment type="caution">
    <text evidence="7">The sequence shown here is derived from an EMBL/GenBank/DDBJ whole genome shotgun (WGS) entry which is preliminary data.</text>
</comment>
<reference evidence="7 8" key="1">
    <citation type="submission" date="2024-11" db="EMBL/GenBank/DDBJ databases">
        <title>A near-complete genome assembly of Cinchona calisaya.</title>
        <authorList>
            <person name="Lian D.C."/>
            <person name="Zhao X.W."/>
            <person name="Wei L."/>
        </authorList>
    </citation>
    <scope>NUCLEOTIDE SEQUENCE [LARGE SCALE GENOMIC DNA]</scope>
    <source>
        <tissue evidence="7">Nenye</tissue>
    </source>
</reference>
<evidence type="ECO:0000256" key="1">
    <source>
        <dbReference type="ARBA" id="ARBA00009748"/>
    </source>
</evidence>
<evidence type="ECO:0000313" key="8">
    <source>
        <dbReference type="Proteomes" id="UP001630127"/>
    </source>
</evidence>
<evidence type="ECO:0000313" key="7">
    <source>
        <dbReference type="EMBL" id="KAL3536611.1"/>
    </source>
</evidence>
<evidence type="ECO:0000256" key="4">
    <source>
        <dbReference type="RuleBase" id="RU000628"/>
    </source>
</evidence>
<protein>
    <recommendedName>
        <fullName evidence="4">Non-specific lipid-transfer protein</fullName>
    </recommendedName>
</protein>
<feature type="signal peptide" evidence="5">
    <location>
        <begin position="1"/>
        <end position="25"/>
    </location>
</feature>
<evidence type="ECO:0000256" key="3">
    <source>
        <dbReference type="ARBA" id="ARBA00023121"/>
    </source>
</evidence>
<dbReference type="Proteomes" id="UP001630127">
    <property type="component" value="Unassembled WGS sequence"/>
</dbReference>
<keyword evidence="5" id="KW-0732">Signal</keyword>
<dbReference type="AlphaFoldDB" id="A0ABD3AZJ6"/>
<organism evidence="7 8">
    <name type="scientific">Cinchona calisaya</name>
    <dbReference type="NCBI Taxonomy" id="153742"/>
    <lineage>
        <taxon>Eukaryota</taxon>
        <taxon>Viridiplantae</taxon>
        <taxon>Streptophyta</taxon>
        <taxon>Embryophyta</taxon>
        <taxon>Tracheophyta</taxon>
        <taxon>Spermatophyta</taxon>
        <taxon>Magnoliopsida</taxon>
        <taxon>eudicotyledons</taxon>
        <taxon>Gunneridae</taxon>
        <taxon>Pentapetalae</taxon>
        <taxon>asterids</taxon>
        <taxon>lamiids</taxon>
        <taxon>Gentianales</taxon>
        <taxon>Rubiaceae</taxon>
        <taxon>Cinchonoideae</taxon>
        <taxon>Cinchoneae</taxon>
        <taxon>Cinchona</taxon>
    </lineage>
</organism>
<keyword evidence="2 4" id="KW-0813">Transport</keyword>
<dbReference type="PANTHER" id="PTHR33076">
    <property type="entry name" value="NON-SPECIFIC LIPID-TRANSFER PROTEIN 2-RELATED"/>
    <property type="match status" value="1"/>
</dbReference>
<dbReference type="PRINTS" id="PR00382">
    <property type="entry name" value="LIPIDTRNSFER"/>
</dbReference>
<dbReference type="Pfam" id="PF00234">
    <property type="entry name" value="Tryp_alpha_amyl"/>
    <property type="match status" value="1"/>
</dbReference>